<protein>
    <submittedName>
        <fullName evidence="1">Uncharacterized protein</fullName>
    </submittedName>
</protein>
<name>A0A918D2B8_9BACI</name>
<evidence type="ECO:0000313" key="2">
    <source>
        <dbReference type="Proteomes" id="UP000624041"/>
    </source>
</evidence>
<dbReference type="AlphaFoldDB" id="A0A918D2B8"/>
<dbReference type="EMBL" id="BMOS01000012">
    <property type="protein sequence ID" value="GGN58605.1"/>
    <property type="molecule type" value="Genomic_DNA"/>
</dbReference>
<organism evidence="1 2">
    <name type="scientific">Oceanobacillus indicireducens</name>
    <dbReference type="NCBI Taxonomy" id="1004261"/>
    <lineage>
        <taxon>Bacteria</taxon>
        <taxon>Bacillati</taxon>
        <taxon>Bacillota</taxon>
        <taxon>Bacilli</taxon>
        <taxon>Bacillales</taxon>
        <taxon>Bacillaceae</taxon>
        <taxon>Oceanobacillus</taxon>
    </lineage>
</organism>
<sequence>MRVFLSILITLLLLITLSLGLAYFTNSGFLDYAFFIVGNDIGQIINGSF</sequence>
<reference evidence="1" key="2">
    <citation type="submission" date="2020-09" db="EMBL/GenBank/DDBJ databases">
        <authorList>
            <person name="Sun Q."/>
            <person name="Ohkuma M."/>
        </authorList>
    </citation>
    <scope>NUCLEOTIDE SEQUENCE</scope>
    <source>
        <strain evidence="1">JCM 17251</strain>
    </source>
</reference>
<keyword evidence="2" id="KW-1185">Reference proteome</keyword>
<comment type="caution">
    <text evidence="1">The sequence shown here is derived from an EMBL/GenBank/DDBJ whole genome shotgun (WGS) entry which is preliminary data.</text>
</comment>
<gene>
    <name evidence="1" type="ORF">GCM10007971_20850</name>
</gene>
<evidence type="ECO:0000313" key="1">
    <source>
        <dbReference type="EMBL" id="GGN58605.1"/>
    </source>
</evidence>
<reference evidence="1" key="1">
    <citation type="journal article" date="2014" name="Int. J. Syst. Evol. Microbiol.">
        <title>Complete genome sequence of Corynebacterium casei LMG S-19264T (=DSM 44701T), isolated from a smear-ripened cheese.</title>
        <authorList>
            <consortium name="US DOE Joint Genome Institute (JGI-PGF)"/>
            <person name="Walter F."/>
            <person name="Albersmeier A."/>
            <person name="Kalinowski J."/>
            <person name="Ruckert C."/>
        </authorList>
    </citation>
    <scope>NUCLEOTIDE SEQUENCE</scope>
    <source>
        <strain evidence="1">JCM 17251</strain>
    </source>
</reference>
<proteinExistence type="predicted"/>
<dbReference type="Proteomes" id="UP000624041">
    <property type="component" value="Unassembled WGS sequence"/>
</dbReference>
<accession>A0A918D2B8</accession>